<dbReference type="SUPFAM" id="SSF90123">
    <property type="entry name" value="ABC transporter transmembrane region"/>
    <property type="match status" value="1"/>
</dbReference>
<dbReference type="Proteomes" id="UP001189429">
    <property type="component" value="Unassembled WGS sequence"/>
</dbReference>
<keyword evidence="3" id="KW-0547">Nucleotide-binding</keyword>
<evidence type="ECO:0000313" key="10">
    <source>
        <dbReference type="EMBL" id="CAK0875705.1"/>
    </source>
</evidence>
<dbReference type="PANTHER" id="PTHR24223">
    <property type="entry name" value="ATP-BINDING CASSETTE SUB-FAMILY C"/>
    <property type="match status" value="1"/>
</dbReference>
<proteinExistence type="predicted"/>
<accession>A0ABN9VQH7</accession>
<feature type="domain" description="ABC transmembrane type-1" evidence="9">
    <location>
        <begin position="1"/>
        <end position="227"/>
    </location>
</feature>
<dbReference type="InterPro" id="IPR050173">
    <property type="entry name" value="ABC_transporter_C-like"/>
</dbReference>
<name>A0ABN9VQH7_9DINO</name>
<comment type="caution">
    <text evidence="10">The sequence shown here is derived from an EMBL/GenBank/DDBJ whole genome shotgun (WGS) entry which is preliminary data.</text>
</comment>
<feature type="signal peptide" evidence="8">
    <location>
        <begin position="1"/>
        <end position="25"/>
    </location>
</feature>
<evidence type="ECO:0000313" key="11">
    <source>
        <dbReference type="Proteomes" id="UP001189429"/>
    </source>
</evidence>
<keyword evidence="6 7" id="KW-0472">Membrane</keyword>
<keyword evidence="5 7" id="KW-1133">Transmembrane helix</keyword>
<evidence type="ECO:0000256" key="1">
    <source>
        <dbReference type="ARBA" id="ARBA00022448"/>
    </source>
</evidence>
<evidence type="ECO:0000256" key="7">
    <source>
        <dbReference type="SAM" id="Phobius"/>
    </source>
</evidence>
<gene>
    <name evidence="10" type="ORF">PCOR1329_LOCUS60302</name>
</gene>
<feature type="chain" id="PRO_5047082197" description="ABC transmembrane type-1 domain-containing protein" evidence="8">
    <location>
        <begin position="26"/>
        <end position="312"/>
    </location>
</feature>
<keyword evidence="11" id="KW-1185">Reference proteome</keyword>
<evidence type="ECO:0000256" key="6">
    <source>
        <dbReference type="ARBA" id="ARBA00023136"/>
    </source>
</evidence>
<dbReference type="Pfam" id="PF00664">
    <property type="entry name" value="ABC_membrane"/>
    <property type="match status" value="1"/>
</dbReference>
<keyword evidence="8" id="KW-0732">Signal</keyword>
<evidence type="ECO:0000256" key="2">
    <source>
        <dbReference type="ARBA" id="ARBA00022692"/>
    </source>
</evidence>
<keyword evidence="4" id="KW-0067">ATP-binding</keyword>
<evidence type="ECO:0000256" key="8">
    <source>
        <dbReference type="SAM" id="SignalP"/>
    </source>
</evidence>
<dbReference type="InterPro" id="IPR036640">
    <property type="entry name" value="ABC1_TM_sf"/>
</dbReference>
<dbReference type="PROSITE" id="PS50929">
    <property type="entry name" value="ABC_TM1F"/>
    <property type="match status" value="1"/>
</dbReference>
<evidence type="ECO:0000256" key="5">
    <source>
        <dbReference type="ARBA" id="ARBA00022989"/>
    </source>
</evidence>
<dbReference type="Gene3D" id="1.20.1560.10">
    <property type="entry name" value="ABC transporter type 1, transmembrane domain"/>
    <property type="match status" value="1"/>
</dbReference>
<feature type="transmembrane region" description="Helical" evidence="7">
    <location>
        <begin position="215"/>
        <end position="234"/>
    </location>
</feature>
<protein>
    <recommendedName>
        <fullName evidence="9">ABC transmembrane type-1 domain-containing protein</fullName>
    </recommendedName>
</protein>
<keyword evidence="2 7" id="KW-0812">Transmembrane</keyword>
<evidence type="ECO:0000256" key="4">
    <source>
        <dbReference type="ARBA" id="ARBA00022840"/>
    </source>
</evidence>
<feature type="transmembrane region" description="Helical" evidence="7">
    <location>
        <begin position="185"/>
        <end position="209"/>
    </location>
</feature>
<organism evidence="10 11">
    <name type="scientific">Prorocentrum cordatum</name>
    <dbReference type="NCBI Taxonomy" id="2364126"/>
    <lineage>
        <taxon>Eukaryota</taxon>
        <taxon>Sar</taxon>
        <taxon>Alveolata</taxon>
        <taxon>Dinophyceae</taxon>
        <taxon>Prorocentrales</taxon>
        <taxon>Prorocentraceae</taxon>
        <taxon>Prorocentrum</taxon>
    </lineage>
</organism>
<dbReference type="InterPro" id="IPR011527">
    <property type="entry name" value="ABC1_TM_dom"/>
</dbReference>
<reference evidence="10" key="1">
    <citation type="submission" date="2023-10" db="EMBL/GenBank/DDBJ databases">
        <authorList>
            <person name="Chen Y."/>
            <person name="Shah S."/>
            <person name="Dougan E. K."/>
            <person name="Thang M."/>
            <person name="Chan C."/>
        </authorList>
    </citation>
    <scope>NUCLEOTIDE SEQUENCE [LARGE SCALE GENOMIC DNA]</scope>
</reference>
<feature type="transmembrane region" description="Helical" evidence="7">
    <location>
        <begin position="90"/>
        <end position="119"/>
    </location>
</feature>
<sequence length="312" mass="34087">MYAVVHVGGSMIFVSLLFWVSYAFAEGGVRSSKTLHQLCLERLMYAPLGWFESVPSGRIMSRFSSDVSMVDQAVAQWADNIAQLTCTLTLLVVVTISVAPVCAFPFAACFGLFAFLMWATMKPARELKRATIDAMSPVLSIVSQTAEGRQSLRSMGLTQLTSEMLCEALDTYTKFFRAAQLPVDFSMVACGAISVLVGCSTAVFCALGRDHLDPAFMALALTYSFLVPYFLAFYGDVLNRLLVGLSGLERLMHYAELEQEPPRHMPNEEVLAGPAWPRAGLLEFEGVSLVYRSRAIAGCCQASARLLSISPP</sequence>
<dbReference type="EMBL" id="CAUYUJ010017546">
    <property type="protein sequence ID" value="CAK0875705.1"/>
    <property type="molecule type" value="Genomic_DNA"/>
</dbReference>
<evidence type="ECO:0000256" key="3">
    <source>
        <dbReference type="ARBA" id="ARBA00022741"/>
    </source>
</evidence>
<evidence type="ECO:0000259" key="9">
    <source>
        <dbReference type="PROSITE" id="PS50929"/>
    </source>
</evidence>
<keyword evidence="1" id="KW-0813">Transport</keyword>